<dbReference type="Gene3D" id="2.30.110.10">
    <property type="entry name" value="Electron Transport, Fmn-binding Protein, Chain A"/>
    <property type="match status" value="1"/>
</dbReference>
<proteinExistence type="predicted"/>
<evidence type="ECO:0000259" key="3">
    <source>
        <dbReference type="Pfam" id="PF01243"/>
    </source>
</evidence>
<keyword evidence="1" id="KW-0560">Oxidoreductase</keyword>
<dbReference type="PANTHER" id="PTHR35176">
    <property type="entry name" value="HEME OXYGENASE HI_0854-RELATED"/>
    <property type="match status" value="1"/>
</dbReference>
<organism evidence="4 5">
    <name type="scientific">Actinomadura viridis</name>
    <dbReference type="NCBI Taxonomy" id="58110"/>
    <lineage>
        <taxon>Bacteria</taxon>
        <taxon>Bacillati</taxon>
        <taxon>Actinomycetota</taxon>
        <taxon>Actinomycetes</taxon>
        <taxon>Streptosporangiales</taxon>
        <taxon>Thermomonosporaceae</taxon>
        <taxon>Actinomadura</taxon>
    </lineage>
</organism>
<accession>A0A931DNU0</accession>
<reference evidence="4" key="1">
    <citation type="submission" date="2020-11" db="EMBL/GenBank/DDBJ databases">
        <title>Sequencing the genomes of 1000 actinobacteria strains.</title>
        <authorList>
            <person name="Klenk H.-P."/>
        </authorList>
    </citation>
    <scope>NUCLEOTIDE SEQUENCE</scope>
    <source>
        <strain evidence="4">DSM 43175</strain>
    </source>
</reference>
<keyword evidence="5" id="KW-1185">Reference proteome</keyword>
<comment type="caution">
    <text evidence="4">The sequence shown here is derived from an EMBL/GenBank/DDBJ whole genome shotgun (WGS) entry which is preliminary data.</text>
</comment>
<dbReference type="EMBL" id="JADOUA010000001">
    <property type="protein sequence ID" value="MBG6091021.1"/>
    <property type="molecule type" value="Genomic_DNA"/>
</dbReference>
<dbReference type="InterPro" id="IPR011576">
    <property type="entry name" value="Pyridox_Oxase_N"/>
</dbReference>
<evidence type="ECO:0000313" key="4">
    <source>
        <dbReference type="EMBL" id="MBG6091021.1"/>
    </source>
</evidence>
<dbReference type="Proteomes" id="UP000614047">
    <property type="component" value="Unassembled WGS sequence"/>
</dbReference>
<feature type="region of interest" description="Disordered" evidence="2">
    <location>
        <begin position="62"/>
        <end position="88"/>
    </location>
</feature>
<dbReference type="NCBIfam" id="TIGR03666">
    <property type="entry name" value="Rv2061_F420"/>
    <property type="match status" value="1"/>
</dbReference>
<dbReference type="GO" id="GO:0016627">
    <property type="term" value="F:oxidoreductase activity, acting on the CH-CH group of donors"/>
    <property type="evidence" value="ECO:0007669"/>
    <property type="project" value="TreeGrafter"/>
</dbReference>
<dbReference type="RefSeq" id="WP_197013395.1">
    <property type="nucleotide sequence ID" value="NZ_BAABES010000001.1"/>
</dbReference>
<dbReference type="AlphaFoldDB" id="A0A931DNU0"/>
<dbReference type="InterPro" id="IPR052019">
    <property type="entry name" value="F420H2_bilvrd_red/Heme_oxyg"/>
</dbReference>
<dbReference type="Pfam" id="PF01243">
    <property type="entry name" value="PNPOx_N"/>
    <property type="match status" value="1"/>
</dbReference>
<sequence>MSIPTPETLKKQRTVLLTTYKRDGTPVGTPVNVVVLDGRVYFRTYHTAWKVRRLRNDPRATIAPSRFLGEPTGPAARGRARPLDDAEAEPVRRALARKHPFQQGVLVPLAHRLMRLRTTHYEFILEDAREAVA</sequence>
<dbReference type="GO" id="GO:0005829">
    <property type="term" value="C:cytosol"/>
    <property type="evidence" value="ECO:0007669"/>
    <property type="project" value="TreeGrafter"/>
</dbReference>
<evidence type="ECO:0000313" key="5">
    <source>
        <dbReference type="Proteomes" id="UP000614047"/>
    </source>
</evidence>
<dbReference type="PANTHER" id="PTHR35176:SF11">
    <property type="entry name" value="PYRIDOXAMINE 5'-PHOSPHATE OXIDASE FAMILY PROTEIN"/>
    <property type="match status" value="1"/>
</dbReference>
<name>A0A931DNU0_9ACTN</name>
<evidence type="ECO:0000256" key="1">
    <source>
        <dbReference type="ARBA" id="ARBA00023002"/>
    </source>
</evidence>
<dbReference type="GO" id="GO:0070967">
    <property type="term" value="F:coenzyme F420 binding"/>
    <property type="evidence" value="ECO:0007669"/>
    <property type="project" value="TreeGrafter"/>
</dbReference>
<feature type="domain" description="Pyridoxamine 5'-phosphate oxidase N-terminal" evidence="3">
    <location>
        <begin position="7"/>
        <end position="91"/>
    </location>
</feature>
<dbReference type="InterPro" id="IPR019965">
    <property type="entry name" value="PPOX_F420-dep_Rv2061_put"/>
</dbReference>
<evidence type="ECO:0000256" key="2">
    <source>
        <dbReference type="SAM" id="MobiDB-lite"/>
    </source>
</evidence>
<dbReference type="InterPro" id="IPR012349">
    <property type="entry name" value="Split_barrel_FMN-bd"/>
</dbReference>
<dbReference type="SUPFAM" id="SSF50475">
    <property type="entry name" value="FMN-binding split barrel"/>
    <property type="match status" value="1"/>
</dbReference>
<gene>
    <name evidence="4" type="ORF">IW256_005134</name>
</gene>
<protein>
    <submittedName>
        <fullName evidence="4">PPOX class probable F420-dependent enzyme</fullName>
    </submittedName>
</protein>